<feature type="binding site" evidence="20">
    <location>
        <position position="670"/>
    </location>
    <ligand>
        <name>phylloquinone</name>
        <dbReference type="ChEBI" id="CHEBI:18067"/>
        <label>B</label>
    </ligand>
</feature>
<dbReference type="Gene3D" id="1.20.1130.10">
    <property type="entry name" value="Photosystem I PsaA/PsaB"/>
    <property type="match status" value="2"/>
</dbReference>
<keyword evidence="5 20" id="KW-0148">Chlorophyll</keyword>
<dbReference type="PIRSF" id="PIRSF002905">
    <property type="entry name" value="PSI_A"/>
    <property type="match status" value="1"/>
</dbReference>
<evidence type="ECO:0000256" key="5">
    <source>
        <dbReference type="ARBA" id="ARBA00022494"/>
    </source>
</evidence>
<feature type="transmembrane region" description="Helical" evidence="21">
    <location>
        <begin position="517"/>
        <end position="538"/>
    </location>
</feature>
<feature type="binding site" description="axial binding residue" evidence="20">
    <location>
        <position position="653"/>
    </location>
    <ligand>
        <name>chlorophyll a</name>
        <dbReference type="ChEBI" id="CHEBI:58416"/>
        <label>B1</label>
    </ligand>
    <ligandPart>
        <name>Mg</name>
        <dbReference type="ChEBI" id="CHEBI:25107"/>
    </ligandPart>
</feature>
<dbReference type="GO" id="GO:0000287">
    <property type="term" value="F:magnesium ion binding"/>
    <property type="evidence" value="ECO:0007669"/>
    <property type="project" value="UniProtKB-UniRule"/>
</dbReference>
<dbReference type="RefSeq" id="YP_009686186.1">
    <property type="nucleotide sequence ID" value="NC_044464.1"/>
</dbReference>
<evidence type="ECO:0000256" key="11">
    <source>
        <dbReference type="ARBA" id="ARBA00022982"/>
    </source>
</evidence>
<dbReference type="AlphaFoldDB" id="A0A516ZB50"/>
<geneLocation type="chloroplast" evidence="22"/>
<evidence type="ECO:0000256" key="4">
    <source>
        <dbReference type="ARBA" id="ARBA00022485"/>
    </source>
</evidence>
<keyword evidence="3 20" id="KW-0813">Transport</keyword>
<keyword evidence="12 20" id="KW-1133">Transmembrane helix</keyword>
<feature type="transmembrane region" description="Helical" evidence="21">
    <location>
        <begin position="416"/>
        <end position="437"/>
    </location>
</feature>
<keyword evidence="17 20" id="KW-0472">Membrane</keyword>
<evidence type="ECO:0000256" key="13">
    <source>
        <dbReference type="ARBA" id="ARBA00022991"/>
    </source>
</evidence>
<dbReference type="SUPFAM" id="SSF81558">
    <property type="entry name" value="Photosystem I subunits PsaA/PsaB"/>
    <property type="match status" value="2"/>
</dbReference>
<feature type="transmembrane region" description="Helical" evidence="21">
    <location>
        <begin position="177"/>
        <end position="198"/>
    </location>
</feature>
<feature type="binding site" evidence="20">
    <location>
        <position position="567"/>
    </location>
    <ligand>
        <name>[4Fe-4S] cluster</name>
        <dbReference type="ChEBI" id="CHEBI:49883"/>
        <note>ligand shared between dimeric partners</note>
    </ligand>
</feature>
<dbReference type="InterPro" id="IPR020586">
    <property type="entry name" value="PSI_PsaA/B_CS"/>
</dbReference>
<evidence type="ECO:0000256" key="18">
    <source>
        <dbReference type="ARBA" id="ARBA00026002"/>
    </source>
</evidence>
<keyword evidence="22" id="KW-0150">Chloroplast</keyword>
<dbReference type="InterPro" id="IPR006244">
    <property type="entry name" value="PSI_PsaB"/>
</dbReference>
<keyword evidence="8 20" id="KW-0479">Metal-binding</keyword>
<comment type="catalytic activity">
    <reaction evidence="19 20">
        <text>reduced [plastocyanin] + hnu + oxidized [2Fe-2S]-[ferredoxin] = oxidized [plastocyanin] + reduced [2Fe-2S]-[ferredoxin]</text>
        <dbReference type="Rhea" id="RHEA:30407"/>
        <dbReference type="Rhea" id="RHEA-COMP:10000"/>
        <dbReference type="Rhea" id="RHEA-COMP:10001"/>
        <dbReference type="Rhea" id="RHEA-COMP:10039"/>
        <dbReference type="Rhea" id="RHEA-COMP:10040"/>
        <dbReference type="ChEBI" id="CHEBI:29036"/>
        <dbReference type="ChEBI" id="CHEBI:30212"/>
        <dbReference type="ChEBI" id="CHEBI:33737"/>
        <dbReference type="ChEBI" id="CHEBI:33738"/>
        <dbReference type="ChEBI" id="CHEBI:49552"/>
        <dbReference type="EC" id="1.97.1.12"/>
    </reaction>
</comment>
<dbReference type="PANTHER" id="PTHR30128">
    <property type="entry name" value="OUTER MEMBRANE PROTEIN, OMPA-RELATED"/>
    <property type="match status" value="1"/>
</dbReference>
<feature type="transmembrane region" description="Helical" evidence="21">
    <location>
        <begin position="374"/>
        <end position="395"/>
    </location>
</feature>
<feature type="transmembrane region" description="Helical" evidence="21">
    <location>
        <begin position="644"/>
        <end position="664"/>
    </location>
</feature>
<feature type="transmembrane region" description="Helical" evidence="21">
    <location>
        <begin position="51"/>
        <end position="70"/>
    </location>
</feature>
<evidence type="ECO:0000256" key="20">
    <source>
        <dbReference type="HAMAP-Rule" id="MF_00482"/>
    </source>
</evidence>
<dbReference type="GO" id="GO:0009535">
    <property type="term" value="C:chloroplast thylakoid membrane"/>
    <property type="evidence" value="ECO:0007669"/>
    <property type="project" value="UniProtKB-SubCell"/>
</dbReference>
<keyword evidence="22" id="KW-0934">Plastid</keyword>
<gene>
    <name evidence="20 22" type="primary">psaB</name>
</gene>
<keyword evidence="15 20" id="KW-0408">Iron</keyword>
<evidence type="ECO:0000256" key="1">
    <source>
        <dbReference type="ARBA" id="ARBA00004454"/>
    </source>
</evidence>
<dbReference type="GO" id="GO:0051539">
    <property type="term" value="F:4 iron, 4 sulfur cluster binding"/>
    <property type="evidence" value="ECO:0007669"/>
    <property type="project" value="UniProtKB-KW"/>
</dbReference>
<comment type="function">
    <text evidence="20">PsaA and PsaB bind P700, the primary electron donor of photosystem I (PSI), as well as the electron acceptors A0, A1 and FX. PSI is a plastocyanin/cytochrome c6-ferredoxin oxidoreductase, converting photonic excitation into a charge separation, which transfers an electron from the donor P700 chlorophyll pair to the spectroscopically characterized acceptors A0, A1, FX, FA and FB in turn. Oxidized P700 is reduced on the lumenal side of the thylakoid membrane by plastocyanin or cytochrome c6.</text>
</comment>
<evidence type="ECO:0000256" key="8">
    <source>
        <dbReference type="ARBA" id="ARBA00022723"/>
    </source>
</evidence>
<feature type="transmembrane region" description="Helical" evidence="21">
    <location>
        <begin position="272"/>
        <end position="290"/>
    </location>
</feature>
<evidence type="ECO:0000256" key="2">
    <source>
        <dbReference type="ARBA" id="ARBA00010598"/>
    </source>
</evidence>
<dbReference type="GO" id="GO:0015979">
    <property type="term" value="P:photosynthesis"/>
    <property type="evidence" value="ECO:0007669"/>
    <property type="project" value="UniProtKB-UniRule"/>
</dbReference>
<keyword evidence="4 20" id="KW-0004">4Fe-4S</keyword>
<keyword evidence="9 20" id="KW-0603">Photosystem I</keyword>
<evidence type="ECO:0000256" key="21">
    <source>
        <dbReference type="SAM" id="Phobius"/>
    </source>
</evidence>
<name>A0A516ZB50_9STRA</name>
<dbReference type="PRINTS" id="PR00257">
    <property type="entry name" value="PHOTSYSPSAAB"/>
</dbReference>
<evidence type="ECO:0000256" key="10">
    <source>
        <dbReference type="ARBA" id="ARBA00022842"/>
    </source>
</evidence>
<dbReference type="EMBL" id="MK045451">
    <property type="protein sequence ID" value="QDR24934.1"/>
    <property type="molecule type" value="Genomic_DNA"/>
</dbReference>
<keyword evidence="13 20" id="KW-0157">Chromophore</keyword>
<evidence type="ECO:0000256" key="12">
    <source>
        <dbReference type="ARBA" id="ARBA00022989"/>
    </source>
</evidence>
<dbReference type="GO" id="GO:0009055">
    <property type="term" value="F:electron transfer activity"/>
    <property type="evidence" value="ECO:0007669"/>
    <property type="project" value="UniProtKB-UniRule"/>
</dbReference>
<feature type="binding site" description="axial binding residue" evidence="20">
    <location>
        <position position="661"/>
    </location>
    <ligand>
        <name>chlorophyll a</name>
        <dbReference type="ChEBI" id="CHEBI:58416"/>
        <label>B3</label>
    </ligand>
    <ligandPart>
        <name>Mg</name>
        <dbReference type="ChEBI" id="CHEBI:25107"/>
    </ligandPart>
</feature>
<dbReference type="PROSITE" id="PS00419">
    <property type="entry name" value="PHOTOSYSTEM_I_PSAAB"/>
    <property type="match status" value="1"/>
</dbReference>
<dbReference type="GO" id="GO:0016168">
    <property type="term" value="F:chlorophyll binding"/>
    <property type="evidence" value="ECO:0007669"/>
    <property type="project" value="UniProtKB-KW"/>
</dbReference>
<keyword evidence="11 20" id="KW-0249">Electron transport</keyword>
<dbReference type="InterPro" id="IPR036408">
    <property type="entry name" value="PSI_PsaA/B_sf"/>
</dbReference>
<organism evidence="22">
    <name type="scientific">Halamphora calidilacuna</name>
    <dbReference type="NCBI Taxonomy" id="2133758"/>
    <lineage>
        <taxon>Eukaryota</taxon>
        <taxon>Sar</taxon>
        <taxon>Stramenopiles</taxon>
        <taxon>Ochrophyta</taxon>
        <taxon>Bacillariophyta</taxon>
        <taxon>Bacillariophyceae</taxon>
        <taxon>Bacillariophycidae</taxon>
        <taxon>Naviculales</taxon>
        <taxon>Amphipleuraceae</taxon>
        <taxon>Halamphora</taxon>
    </lineage>
</organism>
<feature type="binding site" evidence="20">
    <location>
        <position position="558"/>
    </location>
    <ligand>
        <name>[4Fe-4S] cluster</name>
        <dbReference type="ChEBI" id="CHEBI:49883"/>
        <note>ligand shared between dimeric partners</note>
    </ligand>
</feature>
<comment type="subcellular location">
    <subcellularLocation>
        <location evidence="1 20">Plastid</location>
        <location evidence="1 20">Chloroplast thylakoid membrane</location>
        <topology evidence="1 20">Multi-pass membrane protein</topology>
    </subcellularLocation>
</comment>
<dbReference type="FunFam" id="1.20.1130.10:FF:000001">
    <property type="entry name" value="Photosystem I P700 chlorophyll a apoprotein A2"/>
    <property type="match status" value="1"/>
</dbReference>
<feature type="transmembrane region" description="Helical" evidence="21">
    <location>
        <begin position="697"/>
        <end position="719"/>
    </location>
</feature>
<dbReference type="Pfam" id="PF00223">
    <property type="entry name" value="PsaA_PsaB"/>
    <property type="match status" value="1"/>
</dbReference>
<accession>A0A516ZB50</accession>
<dbReference type="PANTHER" id="PTHR30128:SF19">
    <property type="entry name" value="PHOTOSYSTEM I P700 CHLOROPHYLL A APOPROTEIN A1-RELATED"/>
    <property type="match status" value="1"/>
</dbReference>
<keyword evidence="10 20" id="KW-0460">Magnesium</keyword>
<dbReference type="GO" id="GO:0016491">
    <property type="term" value="F:oxidoreductase activity"/>
    <property type="evidence" value="ECO:0007669"/>
    <property type="project" value="UniProtKB-KW"/>
</dbReference>
<feature type="transmembrane region" description="Helical" evidence="21">
    <location>
        <begin position="333"/>
        <end position="354"/>
    </location>
</feature>
<comment type="similarity">
    <text evidence="2 20">Belongs to the PsaA/PsaB family.</text>
</comment>
<evidence type="ECO:0000256" key="14">
    <source>
        <dbReference type="ARBA" id="ARBA00023002"/>
    </source>
</evidence>
<protein>
    <recommendedName>
        <fullName evidence="20">Photosystem I P700 chlorophyll a apoprotein A2</fullName>
        <ecNumber evidence="20">1.97.1.12</ecNumber>
    </recommendedName>
    <alternativeName>
        <fullName evidence="20">PSI-B</fullName>
    </alternativeName>
    <alternativeName>
        <fullName evidence="20">PsaB</fullName>
    </alternativeName>
</protein>
<evidence type="ECO:0000256" key="7">
    <source>
        <dbReference type="ARBA" id="ARBA00022692"/>
    </source>
</evidence>
<proteinExistence type="inferred from homology"/>
<feature type="binding site" evidence="20">
    <location>
        <position position="669"/>
    </location>
    <ligand>
        <name>chlorophyll a</name>
        <dbReference type="ChEBI" id="CHEBI:58416"/>
        <label>B3</label>
    </ligand>
</feature>
<evidence type="ECO:0000256" key="9">
    <source>
        <dbReference type="ARBA" id="ARBA00022836"/>
    </source>
</evidence>
<reference evidence="22" key="1">
    <citation type="journal article" date="2019" name="PLoS ONE">
        <title>Extensive chloroplast genome rearrangement amongst three closely related Halamphora spp. (Bacillariophyceae), and evidence for rapid evolution as compared to land plants.</title>
        <authorList>
            <person name="Hamsher S.E."/>
            <person name="Keepers K.G."/>
            <person name="Pogoda C.S."/>
            <person name="Stepanek J.G."/>
            <person name="Kane N.C."/>
            <person name="Kociolek J.P."/>
        </authorList>
    </citation>
    <scope>NUCLEOTIDE SEQUENCE</scope>
</reference>
<dbReference type="HAMAP" id="MF_00482">
    <property type="entry name" value="PSI_PsaB"/>
    <property type="match status" value="1"/>
</dbReference>
<dbReference type="NCBIfam" id="TIGR01336">
    <property type="entry name" value="psaB"/>
    <property type="match status" value="1"/>
</dbReference>
<comment type="subunit">
    <text evidence="18 20">The PsaA/B heterodimer binds the P700 chlorophyll special pair and subsequent electron acceptors. PSI consists of a core antenna complex that captures photons, and an electron transfer chain that converts photonic excitation into a charge separation. The eukaryotic PSI reaction center is composed of at least 11 subunits.</text>
</comment>
<feature type="transmembrane region" description="Helical" evidence="21">
    <location>
        <begin position="134"/>
        <end position="156"/>
    </location>
</feature>
<evidence type="ECO:0000256" key="6">
    <source>
        <dbReference type="ARBA" id="ARBA00022531"/>
    </source>
</evidence>
<evidence type="ECO:0000256" key="3">
    <source>
        <dbReference type="ARBA" id="ARBA00022448"/>
    </source>
</evidence>
<keyword evidence="16 20" id="KW-0411">Iron-sulfur</keyword>
<evidence type="ECO:0000256" key="19">
    <source>
        <dbReference type="ARBA" id="ARBA00048912"/>
    </source>
</evidence>
<dbReference type="InterPro" id="IPR001280">
    <property type="entry name" value="PSI_PsaA/B"/>
</dbReference>
<feature type="transmembrane region" description="Helical" evidence="21">
    <location>
        <begin position="574"/>
        <end position="595"/>
    </location>
</feature>
<evidence type="ECO:0000256" key="17">
    <source>
        <dbReference type="ARBA" id="ARBA00023136"/>
    </source>
</evidence>
<dbReference type="GeneID" id="41660944"/>
<keyword evidence="7 20" id="KW-0812">Transmembrane</keyword>
<feature type="transmembrane region" description="Helical" evidence="21">
    <location>
        <begin position="739"/>
        <end position="766"/>
    </location>
</feature>
<keyword evidence="20" id="KW-0793">Thylakoid</keyword>
<dbReference type="GO" id="GO:0009522">
    <property type="term" value="C:photosystem I"/>
    <property type="evidence" value="ECO:0007669"/>
    <property type="project" value="UniProtKB-KW"/>
</dbReference>
<evidence type="ECO:0000313" key="22">
    <source>
        <dbReference type="EMBL" id="QDR24934.1"/>
    </source>
</evidence>
<keyword evidence="14 20" id="KW-0560">Oxidoreductase</keyword>
<evidence type="ECO:0000256" key="16">
    <source>
        <dbReference type="ARBA" id="ARBA00023014"/>
    </source>
</evidence>
<evidence type="ECO:0000256" key="15">
    <source>
        <dbReference type="ARBA" id="ARBA00023004"/>
    </source>
</evidence>
<sequence>MATKFPKFSQALAQDPATRRIWYGIATAHDLEAHDGMTEENLYQKIFASHFGHLAVIFLWTAGNLFHVAWQGNFEKWVTNPLKTKPIAHAIWDPHFGESAIKAFSKGNTYPVNIAFSGVYHWWYTIGFRTNQELYVGAIGLLLLSSALLFAGWLHLQPKFRPSLAWFKNNESRLNHHLSGLLGVSSLAWTGHIVHVAIPASRGVHVGWDNFLTTPPHPAGLTPFYTGNWTVYAENPDSVNHVYGTSEGAGTAILTFLGGFHPQTQSLWLSDIAHHQLAIAVVFIVAGHMYRTNFGIGHNMKEILDAHRPPGGRLGAGHIGLFETITNSLHMQLGLALACLGVATSLTAQHMYAITPYAFLSKDFTTEAALYTHHQYIAGFLMVGAFAHGAIFFVRDYDPELNKNNVLARMLEHKEAIISHLSWASLFLGFHTLGLYIHNDTVVAFGQPEKQILFEPLFAEYIQAASGKAVYEFNVLLSSSTSPATVAGNQIWLPGWLDAINDSKNDLFLKIGPGDFLVHHAIALGLHVTALILIKGALDARGSKLMPDKKDFGYSFPCDGPGRGGTCDISAWDAFYLAMFWMLNTIGWVTFYWHWKHMTIWGGNPGQFDESSNYIMGWLRDYLWLNSSPLINGYNPFGMNNLSVWAWTFLFAHLIWATGFMFLISWRGYWQELIETLVWAHERTPLANLVRWRDKPVALSIVQARLVGLVHFAVGYIVWAHERTPLANLVRWRDKPVALSIVQARLVGLVHFAVGYILTYASFVIASTSGKFG</sequence>
<dbReference type="EC" id="1.97.1.12" evidence="20"/>
<keyword evidence="6 20" id="KW-0602">Photosynthesis</keyword>